<dbReference type="AlphaFoldDB" id="D2QZI9"/>
<sequence>MARNRLRVYFGPELEATSTDSSPSETGSATSQPTASPRSGNPALDALPTGPQLTVTLSLGEMLPTIIDALCRGRGWVEDFRDDKITISRDLYEVLLAYQQQYGRRAG</sequence>
<dbReference type="OrthoDB" id="281881at2"/>
<protein>
    <submittedName>
        <fullName evidence="2">Uncharacterized protein</fullName>
    </submittedName>
</protein>
<evidence type="ECO:0000313" key="3">
    <source>
        <dbReference type="Proteomes" id="UP000001887"/>
    </source>
</evidence>
<organism evidence="2 3">
    <name type="scientific">Pirellula staleyi (strain ATCC 27377 / DSM 6068 / ICPB 4128)</name>
    <name type="common">Pirella staleyi</name>
    <dbReference type="NCBI Taxonomy" id="530564"/>
    <lineage>
        <taxon>Bacteria</taxon>
        <taxon>Pseudomonadati</taxon>
        <taxon>Planctomycetota</taxon>
        <taxon>Planctomycetia</taxon>
        <taxon>Pirellulales</taxon>
        <taxon>Pirellulaceae</taxon>
        <taxon>Pirellula</taxon>
    </lineage>
</organism>
<feature type="region of interest" description="Disordered" evidence="1">
    <location>
        <begin position="12"/>
        <end position="49"/>
    </location>
</feature>
<dbReference type="EMBL" id="CP001848">
    <property type="protein sequence ID" value="ADB14747.1"/>
    <property type="molecule type" value="Genomic_DNA"/>
</dbReference>
<feature type="compositionally biased region" description="Polar residues" evidence="1">
    <location>
        <begin position="16"/>
        <end position="39"/>
    </location>
</feature>
<accession>D2QZI9</accession>
<keyword evidence="3" id="KW-1185">Reference proteome</keyword>
<name>D2QZI9_PIRSD</name>
<dbReference type="KEGG" id="psl:Psta_0050"/>
<evidence type="ECO:0000256" key="1">
    <source>
        <dbReference type="SAM" id="MobiDB-lite"/>
    </source>
</evidence>
<evidence type="ECO:0000313" key="2">
    <source>
        <dbReference type="EMBL" id="ADB14747.1"/>
    </source>
</evidence>
<reference evidence="2 3" key="1">
    <citation type="journal article" date="2009" name="Stand. Genomic Sci.">
        <title>Complete genome sequence of Pirellula staleyi type strain (ATCC 27377).</title>
        <authorList>
            <person name="Clum A."/>
            <person name="Tindall B.J."/>
            <person name="Sikorski J."/>
            <person name="Ivanova N."/>
            <person name="Mavrommatis K."/>
            <person name="Lucas S."/>
            <person name="Glavina del Rio T."/>
            <person name="Nolan M."/>
            <person name="Chen F."/>
            <person name="Tice H."/>
            <person name="Pitluck S."/>
            <person name="Cheng J.F."/>
            <person name="Chertkov O."/>
            <person name="Brettin T."/>
            <person name="Han C."/>
            <person name="Detter J.C."/>
            <person name="Kuske C."/>
            <person name="Bruce D."/>
            <person name="Goodwin L."/>
            <person name="Ovchinikova G."/>
            <person name="Pati A."/>
            <person name="Mikhailova N."/>
            <person name="Chen A."/>
            <person name="Palaniappan K."/>
            <person name="Land M."/>
            <person name="Hauser L."/>
            <person name="Chang Y.J."/>
            <person name="Jeffries C.D."/>
            <person name="Chain P."/>
            <person name="Rohde M."/>
            <person name="Goker M."/>
            <person name="Bristow J."/>
            <person name="Eisen J.A."/>
            <person name="Markowitz V."/>
            <person name="Hugenholtz P."/>
            <person name="Kyrpides N.C."/>
            <person name="Klenk H.P."/>
            <person name="Lapidus A."/>
        </authorList>
    </citation>
    <scope>NUCLEOTIDE SEQUENCE [LARGE SCALE GENOMIC DNA]</scope>
    <source>
        <strain evidence="3">ATCC 27377 / DSM 6068 / ICPB 4128</strain>
    </source>
</reference>
<proteinExistence type="predicted"/>
<dbReference type="HOGENOM" id="CLU_2207589_0_0_0"/>
<dbReference type="Proteomes" id="UP000001887">
    <property type="component" value="Chromosome"/>
</dbReference>
<gene>
    <name evidence="2" type="ordered locus">Psta_0050</name>
</gene>